<reference evidence="7 8" key="1">
    <citation type="journal article" date="2017" name="Mol. Biol. Evol.">
        <title>The 4-celled Tetrabaena socialis nuclear genome reveals the essential components for genetic control of cell number at the origin of multicellularity in the volvocine lineage.</title>
        <authorList>
            <person name="Featherston J."/>
            <person name="Arakaki Y."/>
            <person name="Hanschen E.R."/>
            <person name="Ferris P.J."/>
            <person name="Michod R.E."/>
            <person name="Olson B.J.S.C."/>
            <person name="Nozaki H."/>
            <person name="Durand P.M."/>
        </authorList>
    </citation>
    <scope>NUCLEOTIDE SEQUENCE [LARGE SCALE GENOMIC DNA]</scope>
    <source>
        <strain evidence="7 8">NIES-571</strain>
    </source>
</reference>
<dbReference type="FunFam" id="3.40.50.300:FF:000326">
    <property type="entry name" value="P-loop containing nucleoside triphosphate hydrolase"/>
    <property type="match status" value="1"/>
</dbReference>
<feature type="domain" description="DNA2/NAM7 helicase-like C-terminal" evidence="6">
    <location>
        <begin position="55"/>
        <end position="254"/>
    </location>
</feature>
<dbReference type="CDD" id="cd18808">
    <property type="entry name" value="SF1_C_Upf1"/>
    <property type="match status" value="1"/>
</dbReference>
<dbReference type="EMBL" id="PGGS01000285">
    <property type="protein sequence ID" value="PNH05717.1"/>
    <property type="molecule type" value="Genomic_DNA"/>
</dbReference>
<dbReference type="GO" id="GO:0005524">
    <property type="term" value="F:ATP binding"/>
    <property type="evidence" value="ECO:0007669"/>
    <property type="project" value="UniProtKB-KW"/>
</dbReference>
<keyword evidence="4" id="KW-0067">ATP-binding</keyword>
<dbReference type="AlphaFoldDB" id="A0A2J7ZZL0"/>
<evidence type="ECO:0000256" key="2">
    <source>
        <dbReference type="ARBA" id="ARBA00022801"/>
    </source>
</evidence>
<dbReference type="InterPro" id="IPR045055">
    <property type="entry name" value="DNA2/NAM7-like"/>
</dbReference>
<keyword evidence="2" id="KW-0378">Hydrolase</keyword>
<sequence length="370" mass="40162">MQVSEPSSIIPLSLGAEWVLMAGDLKQLPPTIKTEVARRLLGYDGIALHELGVLEVQLKRQYRMHPAIREFPSRQFYDNQLFEDPACMPSMDVPQPSKHGCGFKWPSEKRGKGEYPIAFFDVQQAAGDPGLEEKVGTSYRNKDEASLVLQLMMAMACDPSVRSIFILTPYKLQADYITKCLVNGRATLDEMRAAGTFHATEVKAHTADGFQGHEADVVIISTVRSSRLGHVQDERRLNVAITRARRALLIVGHARTLKTGSSPKCPSANCWPALLEHIKGHHGYVDGAEVEEYGTLDCALPQEMAPAITPTSVVTAAAAAGPSGGRGGPPIQSTDMGAALLQLGLGAAPGRLWAEMEEREDAIAAGFDEY</sequence>
<comment type="caution">
    <text evidence="7">The sequence shown here is derived from an EMBL/GenBank/DDBJ whole genome shotgun (WGS) entry which is preliminary data.</text>
</comment>
<keyword evidence="8" id="KW-1185">Reference proteome</keyword>
<evidence type="ECO:0000259" key="5">
    <source>
        <dbReference type="Pfam" id="PF13086"/>
    </source>
</evidence>
<evidence type="ECO:0000256" key="3">
    <source>
        <dbReference type="ARBA" id="ARBA00022806"/>
    </source>
</evidence>
<evidence type="ECO:0000313" key="8">
    <source>
        <dbReference type="Proteomes" id="UP000236333"/>
    </source>
</evidence>
<dbReference type="Gene3D" id="3.40.50.300">
    <property type="entry name" value="P-loop containing nucleotide triphosphate hydrolases"/>
    <property type="match status" value="2"/>
</dbReference>
<accession>A0A2J7ZZL0</accession>
<protein>
    <submittedName>
        <fullName evidence="7">Regulator of nonsense transcripts 1</fullName>
    </submittedName>
</protein>
<dbReference type="Pfam" id="PF13087">
    <property type="entry name" value="AAA_12"/>
    <property type="match status" value="1"/>
</dbReference>
<dbReference type="GO" id="GO:0016787">
    <property type="term" value="F:hydrolase activity"/>
    <property type="evidence" value="ECO:0007669"/>
    <property type="project" value="UniProtKB-KW"/>
</dbReference>
<evidence type="ECO:0000256" key="1">
    <source>
        <dbReference type="ARBA" id="ARBA00022741"/>
    </source>
</evidence>
<dbReference type="SUPFAM" id="SSF52540">
    <property type="entry name" value="P-loop containing nucleoside triphosphate hydrolases"/>
    <property type="match status" value="1"/>
</dbReference>
<evidence type="ECO:0000313" key="7">
    <source>
        <dbReference type="EMBL" id="PNH05717.1"/>
    </source>
</evidence>
<dbReference type="InterPro" id="IPR047187">
    <property type="entry name" value="SF1_C_Upf1"/>
</dbReference>
<proteinExistence type="predicted"/>
<dbReference type="PANTHER" id="PTHR10887:SF495">
    <property type="entry name" value="HELICASE SENATAXIN ISOFORM X1-RELATED"/>
    <property type="match status" value="1"/>
</dbReference>
<keyword evidence="3" id="KW-0347">Helicase</keyword>
<dbReference type="PANTHER" id="PTHR10887">
    <property type="entry name" value="DNA2/NAM7 HELICASE FAMILY"/>
    <property type="match status" value="1"/>
</dbReference>
<feature type="domain" description="DNA2/NAM7 helicase helicase" evidence="5">
    <location>
        <begin position="2"/>
        <end position="34"/>
    </location>
</feature>
<evidence type="ECO:0000259" key="6">
    <source>
        <dbReference type="Pfam" id="PF13087"/>
    </source>
</evidence>
<evidence type="ECO:0000256" key="4">
    <source>
        <dbReference type="ARBA" id="ARBA00022840"/>
    </source>
</evidence>
<dbReference type="OrthoDB" id="6513042at2759"/>
<dbReference type="InterPro" id="IPR027417">
    <property type="entry name" value="P-loop_NTPase"/>
</dbReference>
<dbReference type="GO" id="GO:0005694">
    <property type="term" value="C:chromosome"/>
    <property type="evidence" value="ECO:0007669"/>
    <property type="project" value="UniProtKB-ARBA"/>
</dbReference>
<name>A0A2J7ZZL0_9CHLO</name>
<keyword evidence="1" id="KW-0547">Nucleotide-binding</keyword>
<dbReference type="Proteomes" id="UP000236333">
    <property type="component" value="Unassembled WGS sequence"/>
</dbReference>
<dbReference type="Pfam" id="PF13086">
    <property type="entry name" value="AAA_11"/>
    <property type="match status" value="1"/>
</dbReference>
<dbReference type="InterPro" id="IPR041679">
    <property type="entry name" value="DNA2/NAM7-like_C"/>
</dbReference>
<organism evidence="7 8">
    <name type="scientific">Tetrabaena socialis</name>
    <dbReference type="NCBI Taxonomy" id="47790"/>
    <lineage>
        <taxon>Eukaryota</taxon>
        <taxon>Viridiplantae</taxon>
        <taxon>Chlorophyta</taxon>
        <taxon>core chlorophytes</taxon>
        <taxon>Chlorophyceae</taxon>
        <taxon>CS clade</taxon>
        <taxon>Chlamydomonadales</taxon>
        <taxon>Tetrabaenaceae</taxon>
        <taxon>Tetrabaena</taxon>
    </lineage>
</organism>
<dbReference type="InterPro" id="IPR041677">
    <property type="entry name" value="DNA2/NAM7_AAA_11"/>
</dbReference>
<gene>
    <name evidence="7" type="ORF">TSOC_008024</name>
</gene>
<dbReference type="GO" id="GO:0004386">
    <property type="term" value="F:helicase activity"/>
    <property type="evidence" value="ECO:0007669"/>
    <property type="project" value="UniProtKB-KW"/>
</dbReference>